<dbReference type="EMBL" id="BMAO01034029">
    <property type="protein sequence ID" value="GFQ93494.1"/>
    <property type="molecule type" value="Genomic_DNA"/>
</dbReference>
<proteinExistence type="predicted"/>
<evidence type="ECO:0000313" key="3">
    <source>
        <dbReference type="Proteomes" id="UP000887116"/>
    </source>
</evidence>
<evidence type="ECO:0000313" key="2">
    <source>
        <dbReference type="EMBL" id="GFQ93494.1"/>
    </source>
</evidence>
<accession>A0A8X6G3G2</accession>
<protein>
    <submittedName>
        <fullName evidence="2">Uncharacterized protein</fullName>
    </submittedName>
</protein>
<evidence type="ECO:0000256" key="1">
    <source>
        <dbReference type="SAM" id="MobiDB-lite"/>
    </source>
</evidence>
<feature type="compositionally biased region" description="Low complexity" evidence="1">
    <location>
        <begin position="10"/>
        <end position="22"/>
    </location>
</feature>
<gene>
    <name evidence="2" type="ORF">TNCT_408271</name>
</gene>
<organism evidence="2 3">
    <name type="scientific">Trichonephila clavata</name>
    <name type="common">Joro spider</name>
    <name type="synonym">Nephila clavata</name>
    <dbReference type="NCBI Taxonomy" id="2740835"/>
    <lineage>
        <taxon>Eukaryota</taxon>
        <taxon>Metazoa</taxon>
        <taxon>Ecdysozoa</taxon>
        <taxon>Arthropoda</taxon>
        <taxon>Chelicerata</taxon>
        <taxon>Arachnida</taxon>
        <taxon>Araneae</taxon>
        <taxon>Araneomorphae</taxon>
        <taxon>Entelegynae</taxon>
        <taxon>Araneoidea</taxon>
        <taxon>Nephilidae</taxon>
        <taxon>Trichonephila</taxon>
    </lineage>
</organism>
<keyword evidence="3" id="KW-1185">Reference proteome</keyword>
<comment type="caution">
    <text evidence="2">The sequence shown here is derived from an EMBL/GenBank/DDBJ whole genome shotgun (WGS) entry which is preliminary data.</text>
</comment>
<name>A0A8X6G3G2_TRICU</name>
<feature type="region of interest" description="Disordered" evidence="1">
    <location>
        <begin position="1"/>
        <end position="25"/>
    </location>
</feature>
<reference evidence="2" key="1">
    <citation type="submission" date="2020-07" db="EMBL/GenBank/DDBJ databases">
        <title>Multicomponent nature underlies the extraordinary mechanical properties of spider dragline silk.</title>
        <authorList>
            <person name="Kono N."/>
            <person name="Nakamura H."/>
            <person name="Mori M."/>
            <person name="Yoshida Y."/>
            <person name="Ohtoshi R."/>
            <person name="Malay A.D."/>
            <person name="Moran D.A.P."/>
            <person name="Tomita M."/>
            <person name="Numata K."/>
            <person name="Arakawa K."/>
        </authorList>
    </citation>
    <scope>NUCLEOTIDE SEQUENCE</scope>
</reference>
<dbReference type="AlphaFoldDB" id="A0A8X6G3G2"/>
<sequence length="74" mass="8271">MLNQVSFGNQQQQKPSSTRQQQLSFSKKVAVFEDVNLRGTPDAPIAPEDLDGIGKDLKLLLDQTKKKELDSLFP</sequence>
<dbReference type="Proteomes" id="UP000887116">
    <property type="component" value="Unassembled WGS sequence"/>
</dbReference>